<keyword evidence="3" id="KW-1185">Reference proteome</keyword>
<evidence type="ECO:0000313" key="2">
    <source>
        <dbReference type="EMBL" id="MCZ4225141.1"/>
    </source>
</evidence>
<dbReference type="NCBIfam" id="NF047646">
    <property type="entry name" value="REP_Tyr_transpos"/>
    <property type="match status" value="1"/>
</dbReference>
<dbReference type="InterPro" id="IPR052715">
    <property type="entry name" value="RAYT_transposase"/>
</dbReference>
<dbReference type="SUPFAM" id="SSF143422">
    <property type="entry name" value="Transposase IS200-like"/>
    <property type="match status" value="1"/>
</dbReference>
<evidence type="ECO:0000259" key="1">
    <source>
        <dbReference type="SMART" id="SM01321"/>
    </source>
</evidence>
<evidence type="ECO:0000313" key="3">
    <source>
        <dbReference type="Proteomes" id="UP001144341"/>
    </source>
</evidence>
<dbReference type="SMART" id="SM01321">
    <property type="entry name" value="Y1_Tnp"/>
    <property type="match status" value="1"/>
</dbReference>
<dbReference type="EMBL" id="JAPWGL010000005">
    <property type="protein sequence ID" value="MCZ4225141.1"/>
    <property type="molecule type" value="Genomic_DNA"/>
</dbReference>
<proteinExistence type="predicted"/>
<comment type="caution">
    <text evidence="2">The sequence shown here is derived from an EMBL/GenBank/DDBJ whole genome shotgun (WGS) entry which is preliminary data.</text>
</comment>
<dbReference type="Gene3D" id="3.30.70.1290">
    <property type="entry name" value="Transposase IS200-like"/>
    <property type="match status" value="1"/>
</dbReference>
<organism evidence="2 3">
    <name type="scientific">Pedobacter rhodius</name>
    <dbReference type="NCBI Taxonomy" id="3004098"/>
    <lineage>
        <taxon>Bacteria</taxon>
        <taxon>Pseudomonadati</taxon>
        <taxon>Bacteroidota</taxon>
        <taxon>Sphingobacteriia</taxon>
        <taxon>Sphingobacteriales</taxon>
        <taxon>Sphingobacteriaceae</taxon>
        <taxon>Pedobacter</taxon>
    </lineage>
</organism>
<dbReference type="InterPro" id="IPR002686">
    <property type="entry name" value="Transposase_17"/>
</dbReference>
<dbReference type="Proteomes" id="UP001144341">
    <property type="component" value="Unassembled WGS sequence"/>
</dbReference>
<sequence>MSDQYKATAPEGIYFLTFTIVDWIDLFTRNSYKEIIIDSIKYCQQHKGLKLYAFCLMTNHIHLIASSEGSLKLFEIVRDFKKFTNKLLIKEISESNESRKKWLLNKFEFAGRYLERIENYKVWQDGYHAVELITPDFTFQKLNYIHQNPVRAGIVSEPEHYLYSSASNYTSLPGILKVELLNVY</sequence>
<name>A0ABT4L1S3_9SPHI</name>
<reference evidence="2" key="1">
    <citation type="submission" date="2022-12" db="EMBL/GenBank/DDBJ databases">
        <title>Genome sequence of SJ11.</title>
        <authorList>
            <person name="Woo H."/>
        </authorList>
    </citation>
    <scope>NUCLEOTIDE SEQUENCE</scope>
    <source>
        <strain evidence="2">SJ11</strain>
    </source>
</reference>
<gene>
    <name evidence="2" type="ORF">O0931_17645</name>
</gene>
<dbReference type="RefSeq" id="WP_269416801.1">
    <property type="nucleotide sequence ID" value="NZ_JAPWGL010000005.1"/>
</dbReference>
<dbReference type="InterPro" id="IPR036515">
    <property type="entry name" value="Transposase_17_sf"/>
</dbReference>
<protein>
    <submittedName>
        <fullName evidence="2">Transposase</fullName>
    </submittedName>
</protein>
<feature type="domain" description="Transposase IS200-like" evidence="1">
    <location>
        <begin position="9"/>
        <end position="148"/>
    </location>
</feature>
<dbReference type="Pfam" id="PF01797">
    <property type="entry name" value="Y1_Tnp"/>
    <property type="match status" value="1"/>
</dbReference>
<dbReference type="PANTHER" id="PTHR36966">
    <property type="entry name" value="REP-ASSOCIATED TYROSINE TRANSPOSASE"/>
    <property type="match status" value="1"/>
</dbReference>
<dbReference type="PANTHER" id="PTHR36966:SF1">
    <property type="entry name" value="REP-ASSOCIATED TYROSINE TRANSPOSASE"/>
    <property type="match status" value="1"/>
</dbReference>
<accession>A0ABT4L1S3</accession>